<dbReference type="Gene3D" id="3.20.20.70">
    <property type="entry name" value="Aldolase class I"/>
    <property type="match status" value="1"/>
</dbReference>
<dbReference type="InterPro" id="IPR037396">
    <property type="entry name" value="FMN_HAD"/>
</dbReference>
<evidence type="ECO:0000256" key="3">
    <source>
        <dbReference type="ARBA" id="ARBA00024042"/>
    </source>
</evidence>
<dbReference type="InterPro" id="IPR012133">
    <property type="entry name" value="Alpha-hydoxy_acid_DH_FMN"/>
</dbReference>
<dbReference type="Pfam" id="PF01070">
    <property type="entry name" value="FMN_dh"/>
    <property type="match status" value="1"/>
</dbReference>
<evidence type="ECO:0000313" key="6">
    <source>
        <dbReference type="Proteomes" id="UP001500902"/>
    </source>
</evidence>
<feature type="domain" description="FMN hydroxy acid dehydrogenase" evidence="4">
    <location>
        <begin position="19"/>
        <end position="389"/>
    </location>
</feature>
<dbReference type="EMBL" id="BAAAZP010000013">
    <property type="protein sequence ID" value="GAA3648600.1"/>
    <property type="molecule type" value="Genomic_DNA"/>
</dbReference>
<evidence type="ECO:0000313" key="5">
    <source>
        <dbReference type="EMBL" id="GAA3648600.1"/>
    </source>
</evidence>
<organism evidence="5 6">
    <name type="scientific">Nonomuraea antimicrobica</name>
    <dbReference type="NCBI Taxonomy" id="561173"/>
    <lineage>
        <taxon>Bacteria</taxon>
        <taxon>Bacillati</taxon>
        <taxon>Actinomycetota</taxon>
        <taxon>Actinomycetes</taxon>
        <taxon>Streptosporangiales</taxon>
        <taxon>Streptosporangiaceae</taxon>
        <taxon>Nonomuraea</taxon>
    </lineage>
</organism>
<gene>
    <name evidence="5" type="ORF">GCM10022224_009170</name>
</gene>
<keyword evidence="2" id="KW-0560">Oxidoreductase</keyword>
<dbReference type="PIRSF" id="PIRSF000138">
    <property type="entry name" value="Al-hdrx_acd_dh"/>
    <property type="match status" value="1"/>
</dbReference>
<proteinExistence type="inferred from homology"/>
<evidence type="ECO:0000259" key="4">
    <source>
        <dbReference type="PROSITE" id="PS51349"/>
    </source>
</evidence>
<dbReference type="PANTHER" id="PTHR10578">
    <property type="entry name" value="S -2-HYDROXY-ACID OXIDASE-RELATED"/>
    <property type="match status" value="1"/>
</dbReference>
<dbReference type="CDD" id="cd03332">
    <property type="entry name" value="LMO_FMN"/>
    <property type="match status" value="1"/>
</dbReference>
<comment type="cofactor">
    <cofactor evidence="1">
        <name>FMN</name>
        <dbReference type="ChEBI" id="CHEBI:58210"/>
    </cofactor>
</comment>
<protein>
    <submittedName>
        <fullName evidence="5">Lactate 2-monooxygenase</fullName>
    </submittedName>
</protein>
<accession>A0ABP7B441</accession>
<reference evidence="6" key="1">
    <citation type="journal article" date="2019" name="Int. J. Syst. Evol. Microbiol.">
        <title>The Global Catalogue of Microorganisms (GCM) 10K type strain sequencing project: providing services to taxonomists for standard genome sequencing and annotation.</title>
        <authorList>
            <consortium name="The Broad Institute Genomics Platform"/>
            <consortium name="The Broad Institute Genome Sequencing Center for Infectious Disease"/>
            <person name="Wu L."/>
            <person name="Ma J."/>
        </authorList>
    </citation>
    <scope>NUCLEOTIDE SEQUENCE [LARGE SCALE GENOMIC DNA]</scope>
    <source>
        <strain evidence="6">JCM 16904</strain>
    </source>
</reference>
<keyword evidence="6" id="KW-1185">Reference proteome</keyword>
<name>A0ABP7B441_9ACTN</name>
<comment type="similarity">
    <text evidence="3">Belongs to the FMN-dependent alpha-hydroxy acid dehydrogenase family.</text>
</comment>
<dbReference type="RefSeq" id="WP_344873286.1">
    <property type="nucleotide sequence ID" value="NZ_BAAAZP010000013.1"/>
</dbReference>
<comment type="caution">
    <text evidence="5">The sequence shown here is derived from an EMBL/GenBank/DDBJ whole genome shotgun (WGS) entry which is preliminary data.</text>
</comment>
<dbReference type="Proteomes" id="UP001500902">
    <property type="component" value="Unassembled WGS sequence"/>
</dbReference>
<dbReference type="InterPro" id="IPR000262">
    <property type="entry name" value="FMN-dep_DH"/>
</dbReference>
<evidence type="ECO:0000256" key="1">
    <source>
        <dbReference type="ARBA" id="ARBA00001917"/>
    </source>
</evidence>
<dbReference type="InterPro" id="IPR008259">
    <property type="entry name" value="FMN_hydac_DH_AS"/>
</dbReference>
<dbReference type="PROSITE" id="PS51349">
    <property type="entry name" value="FMN_HYDROXY_ACID_DH_2"/>
    <property type="match status" value="1"/>
</dbReference>
<dbReference type="InterPro" id="IPR013785">
    <property type="entry name" value="Aldolase_TIM"/>
</dbReference>
<dbReference type="SUPFAM" id="SSF51395">
    <property type="entry name" value="FMN-linked oxidoreductases"/>
    <property type="match status" value="1"/>
</dbReference>
<evidence type="ECO:0000256" key="2">
    <source>
        <dbReference type="ARBA" id="ARBA00023002"/>
    </source>
</evidence>
<dbReference type="PROSITE" id="PS00557">
    <property type="entry name" value="FMN_HYDROXY_ACID_DH_1"/>
    <property type="match status" value="1"/>
</dbReference>
<dbReference type="InterPro" id="IPR037350">
    <property type="entry name" value="LMO_FMN"/>
</dbReference>
<dbReference type="PANTHER" id="PTHR10578:SF143">
    <property type="entry name" value="FMN-DEPENDENT ALPHA-HYDROXY ACID DEHYDROGENASE PB1A11.03"/>
    <property type="match status" value="1"/>
</dbReference>
<sequence>MTGFADYQNEIYRDGLDNRTPILPTELTALEGLARERLDPRAFGYVAGSAGTESTARANLEAFRRWRIVPRMLRDVAVRDLSVELFGRRLRSPLLLAPVGVLTIMHPEGELAVARAAAAEQVPMVLSTASSHSIEQVAQAGGAGHRWFQLYWPDDRDLAASFVQRAHDSGYETLVVTLDTHTLGWRPRDLDQAYLPFLGGAGVANFFTDPVFQKIVGDPIDETNRDRAIGIWSRLFGNPSLTWDDLPFLRERWEGPIVLKGIQHPDDARRAVDAGMDGVVVSNHGGRQVDGAAGALDALPAVAKAVGDRLTVLYDSGIRSGSDVIKAMALGARAVLLARPYAYGLGLAGQAGVRHVIRCLLADLDITMATSGNARVADLSPDLLTTAPGH</sequence>